<dbReference type="KEGG" id="mtm:MYCTH_2295153"/>
<dbReference type="OrthoDB" id="2103031at2759"/>
<dbReference type="EMBL" id="CP003002">
    <property type="protein sequence ID" value="AEO53601.1"/>
    <property type="molecule type" value="Genomic_DNA"/>
</dbReference>
<evidence type="ECO:0000313" key="3">
    <source>
        <dbReference type="Proteomes" id="UP000007322"/>
    </source>
</evidence>
<organism evidence="2 3">
    <name type="scientific">Thermothelomyces thermophilus (strain ATCC 42464 / BCRC 31852 / DSM 1799)</name>
    <name type="common">Sporotrichum thermophile</name>
    <dbReference type="NCBI Taxonomy" id="573729"/>
    <lineage>
        <taxon>Eukaryota</taxon>
        <taxon>Fungi</taxon>
        <taxon>Dikarya</taxon>
        <taxon>Ascomycota</taxon>
        <taxon>Pezizomycotina</taxon>
        <taxon>Sordariomycetes</taxon>
        <taxon>Sordariomycetidae</taxon>
        <taxon>Sordariales</taxon>
        <taxon>Chaetomiaceae</taxon>
        <taxon>Thermothelomyces</taxon>
    </lineage>
</organism>
<dbReference type="STRING" id="573729.G2Q402"/>
<feature type="compositionally biased region" description="Basic and acidic residues" evidence="1">
    <location>
        <begin position="291"/>
        <end position="317"/>
    </location>
</feature>
<feature type="region of interest" description="Disordered" evidence="1">
    <location>
        <begin position="223"/>
        <end position="317"/>
    </location>
</feature>
<feature type="compositionally biased region" description="Low complexity" evidence="1">
    <location>
        <begin position="250"/>
        <end position="278"/>
    </location>
</feature>
<protein>
    <recommendedName>
        <fullName evidence="4">Autophagy-related protein 6</fullName>
    </recommendedName>
</protein>
<dbReference type="OMA" id="GTFSRCF"/>
<keyword evidence="3" id="KW-1185">Reference proteome</keyword>
<sequence>MGWFDGWFGGSDNSSSDPLRRLDPKLREFLERESPVKYNAPPTSKTAAAPPQQAQQQPPDQAAQPPTTTATTNATTNASDSAVEQQEQPRVPPQSLFPDGRYAHLWKTYRPLAEIEAETKSDNEKLTDVIEAFKERRGLIGRAALENCAEEQVEWSRCMKSGSWRARMTMCRDEVHKFERCYNAQSRLLKALGYLSVQGRSPEVDEDIQMRADELYHRMLDQEREAEKARAEGREVPAFKPLFDDDDDNNNSNSNSNNNNGGRRGDTAAAGAPSSEAAKVPEPSAATLASWKEKLEKLPPEEREAEEKALRAEHRAKAEMAMQIQKLWEEQAKEREARKAEGKETIMDKFASLAASWRGPKSSS</sequence>
<evidence type="ECO:0000256" key="1">
    <source>
        <dbReference type="SAM" id="MobiDB-lite"/>
    </source>
</evidence>
<dbReference type="GeneID" id="11507983"/>
<dbReference type="Proteomes" id="UP000007322">
    <property type="component" value="Chromosome 1"/>
</dbReference>
<feature type="compositionally biased region" description="Basic and acidic residues" evidence="1">
    <location>
        <begin position="18"/>
        <end position="35"/>
    </location>
</feature>
<dbReference type="RefSeq" id="XP_003658846.1">
    <property type="nucleotide sequence ID" value="XM_003658798.1"/>
</dbReference>
<reference evidence="2 3" key="1">
    <citation type="journal article" date="2011" name="Nat. Biotechnol.">
        <title>Comparative genomic analysis of the thermophilic biomass-degrading fungi Myceliophthora thermophila and Thielavia terrestris.</title>
        <authorList>
            <person name="Berka R.M."/>
            <person name="Grigoriev I.V."/>
            <person name="Otillar R."/>
            <person name="Salamov A."/>
            <person name="Grimwood J."/>
            <person name="Reid I."/>
            <person name="Ishmael N."/>
            <person name="John T."/>
            <person name="Darmond C."/>
            <person name="Moisan M.-C."/>
            <person name="Henrissat B."/>
            <person name="Coutinho P.M."/>
            <person name="Lombard V."/>
            <person name="Natvig D.O."/>
            <person name="Lindquist E."/>
            <person name="Schmutz J."/>
            <person name="Lucas S."/>
            <person name="Harris P."/>
            <person name="Powlowski J."/>
            <person name="Bellemare A."/>
            <person name="Taylor D."/>
            <person name="Butler G."/>
            <person name="de Vries R.P."/>
            <person name="Allijn I.E."/>
            <person name="van den Brink J."/>
            <person name="Ushinsky S."/>
            <person name="Storms R."/>
            <person name="Powell A.J."/>
            <person name="Paulsen I.T."/>
            <person name="Elbourne L.D.H."/>
            <person name="Baker S.E."/>
            <person name="Magnuson J."/>
            <person name="LaBoissiere S."/>
            <person name="Clutterbuck A.J."/>
            <person name="Martinez D."/>
            <person name="Wogulis M."/>
            <person name="de Leon A.L."/>
            <person name="Rey M.W."/>
            <person name="Tsang A."/>
        </authorList>
    </citation>
    <scope>NUCLEOTIDE SEQUENCE [LARGE SCALE GENOMIC DNA]</scope>
    <source>
        <strain evidence="3">ATCC 42464 / BCRC 31852 / DSM 1799</strain>
    </source>
</reference>
<accession>G2Q402</accession>
<dbReference type="InParanoid" id="G2Q402"/>
<gene>
    <name evidence="2" type="ORF">MYCTH_2295153</name>
</gene>
<dbReference type="eggNOG" id="ENOG502SDD8">
    <property type="taxonomic scope" value="Eukaryota"/>
</dbReference>
<evidence type="ECO:0000313" key="2">
    <source>
        <dbReference type="EMBL" id="AEO53601.1"/>
    </source>
</evidence>
<proteinExistence type="predicted"/>
<feature type="region of interest" description="Disordered" evidence="1">
    <location>
        <begin position="1"/>
        <end position="97"/>
    </location>
</feature>
<feature type="compositionally biased region" description="Low complexity" evidence="1">
    <location>
        <begin position="39"/>
        <end position="89"/>
    </location>
</feature>
<feature type="compositionally biased region" description="Basic and acidic residues" evidence="1">
    <location>
        <begin position="223"/>
        <end position="237"/>
    </location>
</feature>
<dbReference type="HOGENOM" id="CLU_059602_0_0_1"/>
<name>G2Q402_THET4</name>
<dbReference type="AlphaFoldDB" id="G2Q402"/>
<dbReference type="VEuPathDB" id="FungiDB:MYCTH_2295153"/>
<evidence type="ECO:0008006" key="4">
    <source>
        <dbReference type="Google" id="ProtNLM"/>
    </source>
</evidence>